<dbReference type="GO" id="GO:0005524">
    <property type="term" value="F:ATP binding"/>
    <property type="evidence" value="ECO:0007669"/>
    <property type="project" value="UniProtKB-KW"/>
</dbReference>
<evidence type="ECO:0000313" key="9">
    <source>
        <dbReference type="Proteomes" id="UP000009168"/>
    </source>
</evidence>
<dbReference type="InParanoid" id="I7LVL2"/>
<dbReference type="Proteomes" id="UP000009168">
    <property type="component" value="Unassembled WGS sequence"/>
</dbReference>
<dbReference type="Pfam" id="PF07714">
    <property type="entry name" value="PK_Tyr_Ser-Thr"/>
    <property type="match status" value="1"/>
</dbReference>
<dbReference type="InterPro" id="IPR000719">
    <property type="entry name" value="Prot_kinase_dom"/>
</dbReference>
<dbReference type="InterPro" id="IPR001245">
    <property type="entry name" value="Ser-Thr/Tyr_kinase_cat_dom"/>
</dbReference>
<reference evidence="9" key="1">
    <citation type="journal article" date="2006" name="PLoS Biol.">
        <title>Macronuclear genome sequence of the ciliate Tetrahymena thermophila, a model eukaryote.</title>
        <authorList>
            <person name="Eisen J.A."/>
            <person name="Coyne R.S."/>
            <person name="Wu M."/>
            <person name="Wu D."/>
            <person name="Thiagarajan M."/>
            <person name="Wortman J.R."/>
            <person name="Badger J.H."/>
            <person name="Ren Q."/>
            <person name="Amedeo P."/>
            <person name="Jones K.M."/>
            <person name="Tallon L.J."/>
            <person name="Delcher A.L."/>
            <person name="Salzberg S.L."/>
            <person name="Silva J.C."/>
            <person name="Haas B.J."/>
            <person name="Majoros W.H."/>
            <person name="Farzad M."/>
            <person name="Carlton J.M."/>
            <person name="Smith R.K. Jr."/>
            <person name="Garg J."/>
            <person name="Pearlman R.E."/>
            <person name="Karrer K.M."/>
            <person name="Sun L."/>
            <person name="Manning G."/>
            <person name="Elde N.C."/>
            <person name="Turkewitz A.P."/>
            <person name="Asai D.J."/>
            <person name="Wilkes D.E."/>
            <person name="Wang Y."/>
            <person name="Cai H."/>
            <person name="Collins K."/>
            <person name="Stewart B.A."/>
            <person name="Lee S.R."/>
            <person name="Wilamowska K."/>
            <person name="Weinberg Z."/>
            <person name="Ruzzo W.L."/>
            <person name="Wloga D."/>
            <person name="Gaertig J."/>
            <person name="Frankel J."/>
            <person name="Tsao C.-C."/>
            <person name="Gorovsky M.A."/>
            <person name="Keeling P.J."/>
            <person name="Waller R.F."/>
            <person name="Patron N.J."/>
            <person name="Cherry J.M."/>
            <person name="Stover N.A."/>
            <person name="Krieger C.J."/>
            <person name="del Toro C."/>
            <person name="Ryder H.F."/>
            <person name="Williamson S.C."/>
            <person name="Barbeau R.A."/>
            <person name="Hamilton E.P."/>
            <person name="Orias E."/>
        </authorList>
    </citation>
    <scope>NUCLEOTIDE SEQUENCE [LARGE SCALE GENOMIC DNA]</scope>
    <source>
        <strain evidence="9">SB210</strain>
    </source>
</reference>
<evidence type="ECO:0000256" key="4">
    <source>
        <dbReference type="ARBA" id="ARBA00022777"/>
    </source>
</evidence>
<keyword evidence="1" id="KW-0723">Serine/threonine-protein kinase</keyword>
<dbReference type="PROSITE" id="PS50011">
    <property type="entry name" value="PROTEIN_KINASE_DOM"/>
    <property type="match status" value="1"/>
</dbReference>
<evidence type="ECO:0000256" key="2">
    <source>
        <dbReference type="ARBA" id="ARBA00022679"/>
    </source>
</evidence>
<feature type="domain" description="Protein kinase" evidence="7">
    <location>
        <begin position="48"/>
        <end position="315"/>
    </location>
</feature>
<gene>
    <name evidence="8" type="ORF">TTHERM_00290690</name>
</gene>
<accession>I7LVL2</accession>
<organism evidence="8 9">
    <name type="scientific">Tetrahymena thermophila (strain SB210)</name>
    <dbReference type="NCBI Taxonomy" id="312017"/>
    <lineage>
        <taxon>Eukaryota</taxon>
        <taxon>Sar</taxon>
        <taxon>Alveolata</taxon>
        <taxon>Ciliophora</taxon>
        <taxon>Intramacronucleata</taxon>
        <taxon>Oligohymenophorea</taxon>
        <taxon>Hymenostomatida</taxon>
        <taxon>Tetrahymenina</taxon>
        <taxon>Tetrahymenidae</taxon>
        <taxon>Tetrahymena</taxon>
    </lineage>
</organism>
<keyword evidence="5" id="KW-0067">ATP-binding</keyword>
<dbReference type="PANTHER" id="PTHR24349">
    <property type="entry name" value="SERINE/THREONINE-PROTEIN KINASE"/>
    <property type="match status" value="1"/>
</dbReference>
<evidence type="ECO:0000256" key="3">
    <source>
        <dbReference type="ARBA" id="ARBA00022741"/>
    </source>
</evidence>
<dbReference type="RefSeq" id="XP_001018686.2">
    <property type="nucleotide sequence ID" value="XM_001018686.2"/>
</dbReference>
<feature type="compositionally biased region" description="Polar residues" evidence="6">
    <location>
        <begin position="49"/>
        <end position="68"/>
    </location>
</feature>
<dbReference type="GO" id="GO:0004674">
    <property type="term" value="F:protein serine/threonine kinase activity"/>
    <property type="evidence" value="ECO:0007669"/>
    <property type="project" value="UniProtKB-KW"/>
</dbReference>
<keyword evidence="4 8" id="KW-0418">Kinase</keyword>
<dbReference type="AlphaFoldDB" id="I7LVL2"/>
<name>I7LVL2_TETTS</name>
<dbReference type="SUPFAM" id="SSF52047">
    <property type="entry name" value="RNI-like"/>
    <property type="match status" value="1"/>
</dbReference>
<keyword evidence="3" id="KW-0547">Nucleotide-binding</keyword>
<keyword evidence="9" id="KW-1185">Reference proteome</keyword>
<keyword evidence="2" id="KW-0808">Transferase</keyword>
<evidence type="ECO:0000256" key="5">
    <source>
        <dbReference type="ARBA" id="ARBA00022840"/>
    </source>
</evidence>
<dbReference type="SUPFAM" id="SSF56112">
    <property type="entry name" value="Protein kinase-like (PK-like)"/>
    <property type="match status" value="1"/>
</dbReference>
<dbReference type="Gene3D" id="1.10.510.10">
    <property type="entry name" value="Transferase(Phosphotransferase) domain 1"/>
    <property type="match status" value="1"/>
</dbReference>
<feature type="region of interest" description="Disordered" evidence="6">
    <location>
        <begin position="49"/>
        <end position="71"/>
    </location>
</feature>
<dbReference type="EMBL" id="GG662651">
    <property type="protein sequence ID" value="EAR98441.2"/>
    <property type="molecule type" value="Genomic_DNA"/>
</dbReference>
<evidence type="ECO:0000313" key="8">
    <source>
        <dbReference type="EMBL" id="EAR98441.2"/>
    </source>
</evidence>
<dbReference type="OrthoDB" id="120976at2759"/>
<protein>
    <submittedName>
        <fullName evidence="8">Kinase domain protein</fullName>
    </submittedName>
</protein>
<evidence type="ECO:0000256" key="1">
    <source>
        <dbReference type="ARBA" id="ARBA00022527"/>
    </source>
</evidence>
<dbReference type="InterPro" id="IPR032675">
    <property type="entry name" value="LRR_dom_sf"/>
</dbReference>
<evidence type="ECO:0000256" key="6">
    <source>
        <dbReference type="SAM" id="MobiDB-lite"/>
    </source>
</evidence>
<dbReference type="InterPro" id="IPR011009">
    <property type="entry name" value="Kinase-like_dom_sf"/>
</dbReference>
<dbReference type="GeneID" id="7844057"/>
<dbReference type="InterPro" id="IPR050205">
    <property type="entry name" value="CDPK_Ser/Thr_kinases"/>
</dbReference>
<sequence length="575" mass="66710">MGVCQSKSSNQKESGKNVQDEYKIVCQLVNNSYIVQRWSKVKEASPRQMNLQEVQSGANQDEVNTQEENSQKQDKKYLMKCYVNLSQQQINLIREDIQVHKKLESQGEFYINKIIDVYQWKDSLAIIYEYQNRIEDLKVEITQNKRKIISNVVAAFTFLDKQNDTYHGNICLNNILINKNTLQVKITDFALNRSLYYQNLVNSLNQIFRAPEYEPEVNNLKLQESGIPDKLEMPTVFDDFKKADTWSMGVVLGYLALADNKDYAEVFLKHIKEKQFKDAQALVLMHGEDYGVFFFRLLEIIPKNRLSVAAVNTLLCKFNLKAEIIQITCQKELDYQEYQIRKSQKENISKVHIELQSLLLGQQLGEKLLSLFPKLNLENVTQIHFKIQKNNLCNSGLDYFIKLFEEVSFNNLNILEINFGLNKLEGQVAGEKARQMIENIKAPQLTSFRLYFSINSLGDEGAYQVFDAMTKMPHPYLSKMELGLGQNQLTDQGVIRLGQLLNQLDMMKISGIWIYLGKNKLTYNGVDGFLQNLQQVEQKIISVSEFQFLMNLLTAEEIKQLQEKYQFNSSIRLLF</sequence>
<dbReference type="Gene3D" id="3.80.10.10">
    <property type="entry name" value="Ribonuclease Inhibitor"/>
    <property type="match status" value="1"/>
</dbReference>
<evidence type="ECO:0000259" key="7">
    <source>
        <dbReference type="PROSITE" id="PS50011"/>
    </source>
</evidence>
<dbReference type="KEGG" id="tet:TTHERM_00290690"/>
<proteinExistence type="predicted"/>